<comment type="caution">
    <text evidence="1">The sequence shown here is derived from an EMBL/GenBank/DDBJ whole genome shotgun (WGS) entry which is preliminary data.</text>
</comment>
<protein>
    <submittedName>
        <fullName evidence="1">Uncharacterized protein</fullName>
    </submittedName>
</protein>
<evidence type="ECO:0000313" key="2">
    <source>
        <dbReference type="Proteomes" id="UP001499924"/>
    </source>
</evidence>
<dbReference type="EMBL" id="BAAAVV010000005">
    <property type="protein sequence ID" value="GAA3171862.1"/>
    <property type="molecule type" value="Genomic_DNA"/>
</dbReference>
<proteinExistence type="predicted"/>
<keyword evidence="2" id="KW-1185">Reference proteome</keyword>
<sequence length="106" mass="11849">MPPAPRDYTDLFLAPVALQVDQRLEKFAGLDRDALHKRVVLETNHEAWNAGGRAQDVVDSVTYLLDMHGWRAGWDPRGLRLSHDNHSLVLGVPPNLAAYVAELPDE</sequence>
<gene>
    <name evidence="1" type="ORF">GCM10010531_26640</name>
</gene>
<reference evidence="2" key="1">
    <citation type="journal article" date="2019" name="Int. J. Syst. Evol. Microbiol.">
        <title>The Global Catalogue of Microorganisms (GCM) 10K type strain sequencing project: providing services to taxonomists for standard genome sequencing and annotation.</title>
        <authorList>
            <consortium name="The Broad Institute Genomics Platform"/>
            <consortium name="The Broad Institute Genome Sequencing Center for Infectious Disease"/>
            <person name="Wu L."/>
            <person name="Ma J."/>
        </authorList>
    </citation>
    <scope>NUCLEOTIDE SEQUENCE [LARGE SCALE GENOMIC DNA]</scope>
    <source>
        <strain evidence="2">JCM 15614</strain>
    </source>
</reference>
<organism evidence="1 2">
    <name type="scientific">Blastococcus jejuensis</name>
    <dbReference type="NCBI Taxonomy" id="351224"/>
    <lineage>
        <taxon>Bacteria</taxon>
        <taxon>Bacillati</taxon>
        <taxon>Actinomycetota</taxon>
        <taxon>Actinomycetes</taxon>
        <taxon>Geodermatophilales</taxon>
        <taxon>Geodermatophilaceae</taxon>
        <taxon>Blastococcus</taxon>
    </lineage>
</organism>
<dbReference type="RefSeq" id="WP_344689403.1">
    <property type="nucleotide sequence ID" value="NZ_BAAAVV010000005.1"/>
</dbReference>
<dbReference type="Proteomes" id="UP001499924">
    <property type="component" value="Unassembled WGS sequence"/>
</dbReference>
<evidence type="ECO:0000313" key="1">
    <source>
        <dbReference type="EMBL" id="GAA3171862.1"/>
    </source>
</evidence>
<name>A0ABP6P8W1_9ACTN</name>
<accession>A0ABP6P8W1</accession>